<evidence type="ECO:0000256" key="4">
    <source>
        <dbReference type="ARBA" id="ARBA00022741"/>
    </source>
</evidence>
<comment type="similarity">
    <text evidence="6">Belongs to the formate--tetrahydrofolate ligase family.</text>
</comment>
<dbReference type="Gene3D" id="3.30.1510.10">
    <property type="entry name" value="Domain 2, N(10)-formyltetrahydrofolate synthetase"/>
    <property type="match status" value="1"/>
</dbReference>
<dbReference type="EMBL" id="BKAX01000003">
    <property type="protein sequence ID" value="GEQ05425.1"/>
    <property type="molecule type" value="Genomic_DNA"/>
</dbReference>
<comment type="pathway">
    <text evidence="1 6">One-carbon metabolism; tetrahydrofolate interconversion.</text>
</comment>
<feature type="binding site" evidence="6">
    <location>
        <begin position="65"/>
        <end position="72"/>
    </location>
    <ligand>
        <name>ATP</name>
        <dbReference type="ChEBI" id="CHEBI:30616"/>
    </ligand>
</feature>
<dbReference type="EC" id="6.3.4.3" evidence="6"/>
<evidence type="ECO:0000256" key="2">
    <source>
        <dbReference type="ARBA" id="ARBA00022563"/>
    </source>
</evidence>
<organism evidence="7 8">
    <name type="scientific">Staphylococcus gallinarum</name>
    <dbReference type="NCBI Taxonomy" id="1293"/>
    <lineage>
        <taxon>Bacteria</taxon>
        <taxon>Bacillati</taxon>
        <taxon>Bacillota</taxon>
        <taxon>Bacilli</taxon>
        <taxon>Bacillales</taxon>
        <taxon>Staphylococcaceae</taxon>
        <taxon>Staphylococcus</taxon>
    </lineage>
</organism>
<dbReference type="Proteomes" id="UP000321057">
    <property type="component" value="Unassembled WGS sequence"/>
</dbReference>
<dbReference type="Gene3D" id="3.10.410.10">
    <property type="entry name" value="Formyltetrahydrofolate synthetase, domain 3"/>
    <property type="match status" value="1"/>
</dbReference>
<dbReference type="InterPro" id="IPR000559">
    <property type="entry name" value="Formate_THF_ligase"/>
</dbReference>
<evidence type="ECO:0000256" key="3">
    <source>
        <dbReference type="ARBA" id="ARBA00022598"/>
    </source>
</evidence>
<dbReference type="PROSITE" id="PS00721">
    <property type="entry name" value="FTHFS_1"/>
    <property type="match status" value="1"/>
</dbReference>
<dbReference type="GO" id="GO:0016874">
    <property type="term" value="F:ligase activity"/>
    <property type="evidence" value="ECO:0007669"/>
    <property type="project" value="UniProtKB-KW"/>
</dbReference>
<keyword evidence="5 6" id="KW-0067">ATP-binding</keyword>
<dbReference type="CDD" id="cd00477">
    <property type="entry name" value="FTHFS"/>
    <property type="match status" value="1"/>
</dbReference>
<evidence type="ECO:0000313" key="8">
    <source>
        <dbReference type="Proteomes" id="UP000321057"/>
    </source>
</evidence>
<evidence type="ECO:0000256" key="5">
    <source>
        <dbReference type="ARBA" id="ARBA00022840"/>
    </source>
</evidence>
<dbReference type="InterPro" id="IPR020628">
    <property type="entry name" value="Formate_THF_ligase_CS"/>
</dbReference>
<name>A0ABQ0Y200_STAGA</name>
<comment type="caution">
    <text evidence="7">The sequence shown here is derived from an EMBL/GenBank/DDBJ whole genome shotgun (WGS) entry which is preliminary data.</text>
</comment>
<dbReference type="PROSITE" id="PS00722">
    <property type="entry name" value="FTHFS_2"/>
    <property type="match status" value="1"/>
</dbReference>
<keyword evidence="2 6" id="KW-0554">One-carbon metabolism</keyword>
<gene>
    <name evidence="6 7" type="primary">fhs</name>
    <name evidence="7" type="ORF">SGA02_12530</name>
</gene>
<sequence>MAHLSDLEIANQATLQPIGDIADKAGIPSDALEPYGHYKAKIDINKIRKNKQKGKVVLVTAMSPTPAGEGKSTVTVGLADAFNQLNKNVMVALREPALGPTFGIKGGATGGGYAQVLPMEDINLHFNGDFHAITTANNALSAFIDNHLHQGNELGIDQRRIEWKRVLDMNDRALRNVIVGLGGPTQGVPREDGFNITVASEIMAILCLATDITDLKNKISKITIGYTRERQPVTVADLKVEGALAMILKDAIKPNLVQTIEGTPALVHGGPFANIAHGCNSILATETARDLADIVVTEAGFGSDLGAEKFIDIKAREAGFEPEAVVVVATIRAIKMHGGVAKDNLKEENIEALQQGIVNLERHVNNVRKYGLEPVVALNAFIHDTDQEIEFVKNWAQTNNVRLALTEVWEKGGKGGTDLAKEVLEIIDQPQSFKHLYDLEQPLEDKIKTIVTEIYGGAKVTFSAKAEKQLKQFKQNGWDHYPICMAKTQYSFSDDATQLGAPEGFEITIRELEAKTGAGFIVALTGAIMTMPGLPKQPAALNMDVTDDGRAVGLL</sequence>
<dbReference type="Gene3D" id="3.40.50.300">
    <property type="entry name" value="P-loop containing nucleotide triphosphate hydrolases"/>
    <property type="match status" value="1"/>
</dbReference>
<dbReference type="NCBIfam" id="NF010030">
    <property type="entry name" value="PRK13505.1"/>
    <property type="match status" value="1"/>
</dbReference>
<dbReference type="HAMAP" id="MF_01543">
    <property type="entry name" value="FTHFS"/>
    <property type="match status" value="1"/>
</dbReference>
<keyword evidence="8" id="KW-1185">Reference proteome</keyword>
<protein>
    <recommendedName>
        <fullName evidence="6">Formate--tetrahydrofolate ligase</fullName>
        <ecNumber evidence="6">6.3.4.3</ecNumber>
    </recommendedName>
    <alternativeName>
        <fullName evidence="6">Formyltetrahydrofolate synthetase</fullName>
        <shortName evidence="6">FHS</shortName>
        <shortName evidence="6">FTHFS</shortName>
    </alternativeName>
</protein>
<dbReference type="RefSeq" id="WP_042738408.1">
    <property type="nucleotide sequence ID" value="NZ_BKAX01000003.1"/>
</dbReference>
<accession>A0ABQ0Y200</accession>
<comment type="catalytic activity">
    <reaction evidence="6">
        <text>(6S)-5,6,7,8-tetrahydrofolate + formate + ATP = (6R)-10-formyltetrahydrofolate + ADP + phosphate</text>
        <dbReference type="Rhea" id="RHEA:20221"/>
        <dbReference type="ChEBI" id="CHEBI:15740"/>
        <dbReference type="ChEBI" id="CHEBI:30616"/>
        <dbReference type="ChEBI" id="CHEBI:43474"/>
        <dbReference type="ChEBI" id="CHEBI:57453"/>
        <dbReference type="ChEBI" id="CHEBI:195366"/>
        <dbReference type="ChEBI" id="CHEBI:456216"/>
        <dbReference type="EC" id="6.3.4.3"/>
    </reaction>
</comment>
<dbReference type="SUPFAM" id="SSF52540">
    <property type="entry name" value="P-loop containing nucleoside triphosphate hydrolases"/>
    <property type="match status" value="1"/>
</dbReference>
<evidence type="ECO:0000313" key="7">
    <source>
        <dbReference type="EMBL" id="GEQ05425.1"/>
    </source>
</evidence>
<keyword evidence="4 6" id="KW-0547">Nucleotide-binding</keyword>
<proteinExistence type="inferred from homology"/>
<evidence type="ECO:0000256" key="6">
    <source>
        <dbReference type="HAMAP-Rule" id="MF_01543"/>
    </source>
</evidence>
<dbReference type="InterPro" id="IPR027417">
    <property type="entry name" value="P-loop_NTPase"/>
</dbReference>
<evidence type="ECO:0000256" key="1">
    <source>
        <dbReference type="ARBA" id="ARBA00004777"/>
    </source>
</evidence>
<keyword evidence="3 6" id="KW-0436">Ligase</keyword>
<dbReference type="Pfam" id="PF01268">
    <property type="entry name" value="FTHFS"/>
    <property type="match status" value="1"/>
</dbReference>
<reference evidence="7 8" key="1">
    <citation type="submission" date="2019-07" db="EMBL/GenBank/DDBJ databases">
        <title>Whole genome shotgun sequence of Staphylococcus gallinarum NBRC 109767.</title>
        <authorList>
            <person name="Hosoyama A."/>
            <person name="Uohara A."/>
            <person name="Ohji S."/>
            <person name="Ichikawa N."/>
        </authorList>
    </citation>
    <scope>NUCLEOTIDE SEQUENCE [LARGE SCALE GENOMIC DNA]</scope>
    <source>
        <strain evidence="7 8">NBRC 109767</strain>
    </source>
</reference>